<dbReference type="HOGENOM" id="CLU_131518_4_0_2"/>
<dbReference type="Gene3D" id="1.20.59.10">
    <property type="entry name" value="Chorismate mutase"/>
    <property type="match status" value="1"/>
</dbReference>
<dbReference type="SUPFAM" id="SSF48600">
    <property type="entry name" value="Chorismate mutase II"/>
    <property type="match status" value="1"/>
</dbReference>
<dbReference type="PANTHER" id="PTHR38041:SF1">
    <property type="entry name" value="CHORISMATE MUTASE"/>
    <property type="match status" value="1"/>
</dbReference>
<evidence type="ECO:0000313" key="3">
    <source>
        <dbReference type="EMBL" id="ABR56491.1"/>
    </source>
</evidence>
<dbReference type="Proteomes" id="UP000001106">
    <property type="component" value="Chromosome"/>
</dbReference>
<dbReference type="eggNOG" id="arCOG02098">
    <property type="taxonomic scope" value="Archaea"/>
</dbReference>
<dbReference type="EMBL" id="CP000743">
    <property type="protein sequence ID" value="ABR56491.1"/>
    <property type="molecule type" value="Genomic_DNA"/>
</dbReference>
<dbReference type="Pfam" id="PF01817">
    <property type="entry name" value="CM_2"/>
    <property type="match status" value="1"/>
</dbReference>
<dbReference type="STRING" id="419665.Maeo_0910"/>
<dbReference type="PROSITE" id="PS51168">
    <property type="entry name" value="CHORISMATE_MUT_2"/>
    <property type="match status" value="1"/>
</dbReference>
<dbReference type="GO" id="GO:0004106">
    <property type="term" value="F:chorismate mutase activity"/>
    <property type="evidence" value="ECO:0007669"/>
    <property type="project" value="InterPro"/>
</dbReference>
<dbReference type="GO" id="GO:0009697">
    <property type="term" value="P:salicylic acid biosynthetic process"/>
    <property type="evidence" value="ECO:0007669"/>
    <property type="project" value="TreeGrafter"/>
</dbReference>
<dbReference type="GO" id="GO:0046417">
    <property type="term" value="P:chorismate metabolic process"/>
    <property type="evidence" value="ECO:0007669"/>
    <property type="project" value="InterPro"/>
</dbReference>
<sequence length="98" mass="11566">MTNPKDRLNIIRNRINEIDEQLIKLMAERTQFAGEIANLKSELNMPINDEEREHHIKETIKSLCNKYDFDSNLSLEILTLLMEHSKELQKKACEKKNI</sequence>
<dbReference type="AlphaFoldDB" id="A6UVG9"/>
<keyword evidence="4" id="KW-1185">Reference proteome</keyword>
<dbReference type="InterPro" id="IPR036263">
    <property type="entry name" value="Chorismate_II_sf"/>
</dbReference>
<protein>
    <submittedName>
        <fullName evidence="3">Chorismate mutase</fullName>
    </submittedName>
</protein>
<reference evidence="3" key="1">
    <citation type="submission" date="2007-06" db="EMBL/GenBank/DDBJ databases">
        <title>Complete sequence of Methanococcus aeolicus Nankai-3.</title>
        <authorList>
            <consortium name="US DOE Joint Genome Institute"/>
            <person name="Copeland A."/>
            <person name="Lucas S."/>
            <person name="Lapidus A."/>
            <person name="Barry K."/>
            <person name="Glavina del Rio T."/>
            <person name="Dalin E."/>
            <person name="Tice H."/>
            <person name="Pitluck S."/>
            <person name="Chain P."/>
            <person name="Malfatti S."/>
            <person name="Shin M."/>
            <person name="Vergez L."/>
            <person name="Schmutz J."/>
            <person name="Larimer F."/>
            <person name="Land M."/>
            <person name="Hauser L."/>
            <person name="Kyrpides N."/>
            <person name="Lykidis A."/>
            <person name="Sieprawska-Lupa M."/>
            <person name="Whitman W.B."/>
            <person name="Richardson P."/>
        </authorList>
    </citation>
    <scope>NUCLEOTIDE SEQUENCE [LARGE SCALE GENOMIC DNA]</scope>
    <source>
        <strain evidence="3">Nankai-3</strain>
    </source>
</reference>
<evidence type="ECO:0000259" key="2">
    <source>
        <dbReference type="PROSITE" id="PS51168"/>
    </source>
</evidence>
<organism evidence="3 4">
    <name type="scientific">Methanococcus aeolicus (strain ATCC BAA-1280 / DSM 17508 / OCM 812 / Nankai-3)</name>
    <dbReference type="NCBI Taxonomy" id="419665"/>
    <lineage>
        <taxon>Archaea</taxon>
        <taxon>Methanobacteriati</taxon>
        <taxon>Methanobacteriota</taxon>
        <taxon>Methanomada group</taxon>
        <taxon>Methanococci</taxon>
        <taxon>Methanococcales</taxon>
        <taxon>Methanococcaceae</taxon>
        <taxon>Methanococcus</taxon>
    </lineage>
</organism>
<feature type="domain" description="Chorismate mutase" evidence="2">
    <location>
        <begin position="2"/>
        <end position="93"/>
    </location>
</feature>
<dbReference type="KEGG" id="mae:Maeo_0910"/>
<keyword evidence="1" id="KW-0413">Isomerase</keyword>
<dbReference type="PANTHER" id="PTHR38041">
    <property type="entry name" value="CHORISMATE MUTASE"/>
    <property type="match status" value="1"/>
</dbReference>
<proteinExistence type="predicted"/>
<dbReference type="GeneID" id="5326884"/>
<gene>
    <name evidence="3" type="ordered locus">Maeo_0910</name>
</gene>
<name>A6UVG9_META3</name>
<dbReference type="InterPro" id="IPR002701">
    <property type="entry name" value="CM_II_prokaryot"/>
</dbReference>
<dbReference type="InterPro" id="IPR051331">
    <property type="entry name" value="Chorismate_mutase-related"/>
</dbReference>
<dbReference type="NCBIfam" id="NF004925">
    <property type="entry name" value="PRK06285.1"/>
    <property type="match status" value="1"/>
</dbReference>
<evidence type="ECO:0000256" key="1">
    <source>
        <dbReference type="ARBA" id="ARBA00023235"/>
    </source>
</evidence>
<accession>A6UVG9</accession>
<evidence type="ECO:0000313" key="4">
    <source>
        <dbReference type="Proteomes" id="UP000001106"/>
    </source>
</evidence>
<dbReference type="RefSeq" id="WP_011973623.1">
    <property type="nucleotide sequence ID" value="NC_009635.1"/>
</dbReference>
<dbReference type="OrthoDB" id="59875at2157"/>
<dbReference type="SMART" id="SM00830">
    <property type="entry name" value="CM_2"/>
    <property type="match status" value="1"/>
</dbReference>
<dbReference type="InterPro" id="IPR036979">
    <property type="entry name" value="CM_dom_sf"/>
</dbReference>